<dbReference type="Gene3D" id="1.20.1250.20">
    <property type="entry name" value="MFS general substrate transporter like domains"/>
    <property type="match status" value="1"/>
</dbReference>
<sequence>MYNQGPFATWVPKPLMLLLIIFMLPPLAVVSGVYTTNITDISGALGVYADYIAAANNAGTIGMGLALSIIMRVKVRFRSKEILVGTSIIVALLLLMNGTTDNPHVLIFGSLLIGFFKMFGLMEMILPVLFILSPQGERGRFYSLFYPIIIVVSQVTGYLFADLIANTSYQAPYLLMAALMLGVAALGLIFQHNQRFARKMPLYQVDWLSLLLLATSAMAFNYGLSFMRQQGWFQAAYVPLSLAAGVVFLALTVIRQRFLKRKLIQFDLFFKREHVWHSLVLLLFVGIYLASSGIYVQYSMGVLGYSNLINAQLNLWMIPGILLAGVVAFFGFKNNLNLKFVVLLGFFAFFLHSACLYFLIQPQLNIEYLYFPMFLKGLGMGLLFIVVWYYAAVNMTPEQSLGITAILLMVRTFFATALASALFGWANYAGQWQSLSDLAGTLDAGVMAGSGLYQTLQLNALMASSKVVLGCLCLLFFPIALFVLTHHYGQFNYRRVVFFRKMIRGNSLRGYRFARA</sequence>
<dbReference type="GO" id="GO:0016020">
    <property type="term" value="C:membrane"/>
    <property type="evidence" value="ECO:0007669"/>
    <property type="project" value="UniProtKB-SubCell"/>
</dbReference>
<evidence type="ECO:0000256" key="3">
    <source>
        <dbReference type="ARBA" id="ARBA00022692"/>
    </source>
</evidence>
<evidence type="ECO:0000256" key="1">
    <source>
        <dbReference type="ARBA" id="ARBA00004141"/>
    </source>
</evidence>
<name>A0A1I0GSR4_9BACT</name>
<dbReference type="PANTHER" id="PTHR42718">
    <property type="entry name" value="MAJOR FACILITATOR SUPERFAMILY MULTIDRUG TRANSPORTER MFSC"/>
    <property type="match status" value="1"/>
</dbReference>
<evidence type="ECO:0000256" key="2">
    <source>
        <dbReference type="ARBA" id="ARBA00022448"/>
    </source>
</evidence>
<dbReference type="SUPFAM" id="SSF103473">
    <property type="entry name" value="MFS general substrate transporter"/>
    <property type="match status" value="1"/>
</dbReference>
<protein>
    <submittedName>
        <fullName evidence="7">Major Facilitator Superfamily protein</fullName>
    </submittedName>
</protein>
<dbReference type="PANTHER" id="PTHR42718:SF9">
    <property type="entry name" value="MAJOR FACILITATOR SUPERFAMILY MULTIDRUG TRANSPORTER MFSC"/>
    <property type="match status" value="1"/>
</dbReference>
<feature type="transmembrane region" description="Helical" evidence="6">
    <location>
        <begin position="372"/>
        <end position="391"/>
    </location>
</feature>
<feature type="transmembrane region" description="Helical" evidence="6">
    <location>
        <begin position="82"/>
        <end position="99"/>
    </location>
</feature>
<dbReference type="EMBL" id="FOHS01000003">
    <property type="protein sequence ID" value="SET73378.1"/>
    <property type="molecule type" value="Genomic_DNA"/>
</dbReference>
<feature type="transmembrane region" description="Helical" evidence="6">
    <location>
        <begin position="340"/>
        <end position="360"/>
    </location>
</feature>
<feature type="transmembrane region" description="Helical" evidence="6">
    <location>
        <begin position="48"/>
        <end position="70"/>
    </location>
</feature>
<gene>
    <name evidence="7" type="ORF">SAMN04487998_2534</name>
</gene>
<keyword evidence="2" id="KW-0813">Transport</keyword>
<dbReference type="OrthoDB" id="1404010at2"/>
<feature type="transmembrane region" description="Helical" evidence="6">
    <location>
        <begin position="315"/>
        <end position="333"/>
    </location>
</feature>
<evidence type="ECO:0000256" key="6">
    <source>
        <dbReference type="SAM" id="Phobius"/>
    </source>
</evidence>
<dbReference type="Proteomes" id="UP000198697">
    <property type="component" value="Unassembled WGS sequence"/>
</dbReference>
<feature type="transmembrane region" description="Helical" evidence="6">
    <location>
        <begin position="105"/>
        <end position="132"/>
    </location>
</feature>
<keyword evidence="4 6" id="KW-1133">Transmembrane helix</keyword>
<feature type="transmembrane region" description="Helical" evidence="6">
    <location>
        <begin position="15"/>
        <end position="36"/>
    </location>
</feature>
<feature type="transmembrane region" description="Helical" evidence="6">
    <location>
        <begin position="275"/>
        <end position="295"/>
    </location>
</feature>
<feature type="transmembrane region" description="Helical" evidence="6">
    <location>
        <begin position="202"/>
        <end position="224"/>
    </location>
</feature>
<evidence type="ECO:0000256" key="4">
    <source>
        <dbReference type="ARBA" id="ARBA00022989"/>
    </source>
</evidence>
<feature type="transmembrane region" description="Helical" evidence="6">
    <location>
        <begin position="144"/>
        <end position="165"/>
    </location>
</feature>
<evidence type="ECO:0000313" key="7">
    <source>
        <dbReference type="EMBL" id="SET73378.1"/>
    </source>
</evidence>
<evidence type="ECO:0000256" key="5">
    <source>
        <dbReference type="ARBA" id="ARBA00023136"/>
    </source>
</evidence>
<feature type="transmembrane region" description="Helical" evidence="6">
    <location>
        <begin position="403"/>
        <end position="426"/>
    </location>
</feature>
<evidence type="ECO:0000313" key="8">
    <source>
        <dbReference type="Proteomes" id="UP000198697"/>
    </source>
</evidence>
<feature type="transmembrane region" description="Helical" evidence="6">
    <location>
        <begin position="171"/>
        <end position="190"/>
    </location>
</feature>
<feature type="transmembrane region" description="Helical" evidence="6">
    <location>
        <begin position="467"/>
        <end position="485"/>
    </location>
</feature>
<dbReference type="STRING" id="82805.SAMN04487998_2534"/>
<keyword evidence="5 6" id="KW-0472">Membrane</keyword>
<reference evidence="8" key="1">
    <citation type="submission" date="2016-10" db="EMBL/GenBank/DDBJ databases">
        <authorList>
            <person name="Varghese N."/>
            <person name="Submissions S."/>
        </authorList>
    </citation>
    <scope>NUCLEOTIDE SEQUENCE [LARGE SCALE GENOMIC DNA]</scope>
    <source>
        <strain evidence="8">DSM 15310</strain>
    </source>
</reference>
<organism evidence="7 8">
    <name type="scientific">Hymenobacter actinosclerus</name>
    <dbReference type="NCBI Taxonomy" id="82805"/>
    <lineage>
        <taxon>Bacteria</taxon>
        <taxon>Pseudomonadati</taxon>
        <taxon>Bacteroidota</taxon>
        <taxon>Cytophagia</taxon>
        <taxon>Cytophagales</taxon>
        <taxon>Hymenobacteraceae</taxon>
        <taxon>Hymenobacter</taxon>
    </lineage>
</organism>
<accession>A0A1I0GSR4</accession>
<dbReference type="InterPro" id="IPR036259">
    <property type="entry name" value="MFS_trans_sf"/>
</dbReference>
<proteinExistence type="predicted"/>
<feature type="transmembrane region" description="Helical" evidence="6">
    <location>
        <begin position="236"/>
        <end position="254"/>
    </location>
</feature>
<keyword evidence="8" id="KW-1185">Reference proteome</keyword>
<comment type="subcellular location">
    <subcellularLocation>
        <location evidence="1">Membrane</location>
        <topology evidence="1">Multi-pass membrane protein</topology>
    </subcellularLocation>
</comment>
<dbReference type="RefSeq" id="WP_092772041.1">
    <property type="nucleotide sequence ID" value="NZ_FOHS01000003.1"/>
</dbReference>
<dbReference type="AlphaFoldDB" id="A0A1I0GSR4"/>
<keyword evidence="3 6" id="KW-0812">Transmembrane</keyword>